<evidence type="ECO:0000313" key="1">
    <source>
        <dbReference type="EMBL" id="OZS76045.1"/>
    </source>
</evidence>
<reference evidence="1 2" key="1">
    <citation type="submission" date="2017-07" db="EMBL/GenBank/DDBJ databases">
        <title>blaIMP-27 on transferable plasmids in Proteus mirabilis and Providencia rettgeri.</title>
        <authorList>
            <person name="Potter R."/>
        </authorList>
    </citation>
    <scope>NUCLEOTIDE SEQUENCE [LARGE SCALE GENOMIC DNA]</scope>
    <source>
        <strain evidence="1 2">PR1</strain>
    </source>
</reference>
<dbReference type="Proteomes" id="UP000216001">
    <property type="component" value="Unassembled WGS sequence"/>
</dbReference>
<evidence type="ECO:0000313" key="2">
    <source>
        <dbReference type="Proteomes" id="UP000216001"/>
    </source>
</evidence>
<sequence length="62" mass="7060">MKTNSWLSGSSIWGHQRKAVALIKTPSKKESSHLDEKKYNIFIKFGLNSTKRTSKVLTPINK</sequence>
<accession>A0A264VXL9</accession>
<dbReference type="EMBL" id="NOWC01000002">
    <property type="protein sequence ID" value="OZS76045.1"/>
    <property type="molecule type" value="Genomic_DNA"/>
</dbReference>
<name>A0A264VXL9_PRORE</name>
<gene>
    <name evidence="1" type="ORF">CHI95_02410</name>
</gene>
<proteinExistence type="predicted"/>
<comment type="caution">
    <text evidence="1">The sequence shown here is derived from an EMBL/GenBank/DDBJ whole genome shotgun (WGS) entry which is preliminary data.</text>
</comment>
<dbReference type="AlphaFoldDB" id="A0A264VXL9"/>
<organism evidence="1 2">
    <name type="scientific">Providencia rettgeri</name>
    <dbReference type="NCBI Taxonomy" id="587"/>
    <lineage>
        <taxon>Bacteria</taxon>
        <taxon>Pseudomonadati</taxon>
        <taxon>Pseudomonadota</taxon>
        <taxon>Gammaproteobacteria</taxon>
        <taxon>Enterobacterales</taxon>
        <taxon>Morganellaceae</taxon>
        <taxon>Providencia</taxon>
    </lineage>
</organism>
<protein>
    <submittedName>
        <fullName evidence="1">Uncharacterized protein</fullName>
    </submittedName>
</protein>